<comment type="caution">
    <text evidence="1">The sequence shown here is derived from an EMBL/GenBank/DDBJ whole genome shotgun (WGS) entry which is preliminary data.</text>
</comment>
<evidence type="ECO:0000313" key="2">
    <source>
        <dbReference type="Proteomes" id="UP000182800"/>
    </source>
</evidence>
<evidence type="ECO:0000313" key="1">
    <source>
        <dbReference type="EMBL" id="SCC81395.1"/>
    </source>
</evidence>
<dbReference type="Proteomes" id="UP000182800">
    <property type="component" value="Unassembled WGS sequence"/>
</dbReference>
<organism evidence="1 2">
    <name type="scientific">Saliniramus fredricksonii</name>
    <dbReference type="NCBI Taxonomy" id="1653334"/>
    <lineage>
        <taxon>Bacteria</taxon>
        <taxon>Pseudomonadati</taxon>
        <taxon>Pseudomonadota</taxon>
        <taxon>Alphaproteobacteria</taxon>
        <taxon>Hyphomicrobiales</taxon>
        <taxon>Salinarimonadaceae</taxon>
        <taxon>Saliniramus</taxon>
    </lineage>
</organism>
<accession>A0ABY0KA85</accession>
<dbReference type="EMBL" id="FMBM01000002">
    <property type="protein sequence ID" value="SCC81395.1"/>
    <property type="molecule type" value="Genomic_DNA"/>
</dbReference>
<protein>
    <recommendedName>
        <fullName evidence="3">Fungal lipase-like domain-containing protein</fullName>
    </recommendedName>
</protein>
<dbReference type="SUPFAM" id="SSF53474">
    <property type="entry name" value="alpha/beta-Hydrolases"/>
    <property type="match status" value="1"/>
</dbReference>
<dbReference type="Pfam" id="PF26363">
    <property type="entry name" value="Phospholipase-like"/>
    <property type="match status" value="1"/>
</dbReference>
<sequence>MIEISSQPSIDNDVFKALLALDAYNRGYNPGIDLTATPRGLGDASFLSLLDDGAGGVEPGQDPASIAASFYARAYTYNGEIIISYRGTDQYFWNDQSWGDIINGWVLGAGVTASSQGELALQFYNAVKDGAGENTSISLTGHSLGGGLAGFVSGLHGLSARTFDTMTYISGAQGLYDYVTMPGPLLPGEQADVDYWHDLVYGTETPTAPDFSKIQGYFVEGEVLDNWLPARTESAYDLTSISHESALGMNALHSQSLLTLLLYGEKQVGGDNADWQGAKAELVTALFDDDVGEAAGAERIDGTNKDEEKYADILRTTLAYSMIDGGTYHFGDSGIQALFDDAGDLGAALNTPGVTDNLARAAQALAQSFTQYAGQLAIGKVMAGQGSPERDGILTRAADGSTLSVDYSQTRWRDGMDGTDPDRIVGREMLIDSVIGAGENAEAANDEMAPPLAA</sequence>
<name>A0ABY0KA85_9HYPH</name>
<evidence type="ECO:0008006" key="3">
    <source>
        <dbReference type="Google" id="ProtNLM"/>
    </source>
</evidence>
<proteinExistence type="predicted"/>
<keyword evidence="2" id="KW-1185">Reference proteome</keyword>
<reference evidence="1 2" key="1">
    <citation type="submission" date="2016-08" db="EMBL/GenBank/DDBJ databases">
        <authorList>
            <person name="Varghese N."/>
            <person name="Submissions Spin"/>
        </authorList>
    </citation>
    <scope>NUCLEOTIDE SEQUENCE [LARGE SCALE GENOMIC DNA]</scope>
    <source>
        <strain evidence="1 2">HL-109</strain>
    </source>
</reference>
<dbReference type="Gene3D" id="3.40.50.1820">
    <property type="entry name" value="alpha/beta hydrolase"/>
    <property type="match status" value="1"/>
</dbReference>
<gene>
    <name evidence="1" type="ORF">GA0071312_2333</name>
</gene>
<dbReference type="InterPro" id="IPR029058">
    <property type="entry name" value="AB_hydrolase_fold"/>
</dbReference>